<dbReference type="ESTHER" id="9bacl-a0a2n5nbj6">
    <property type="family name" value="UCP033634"/>
</dbReference>
<dbReference type="PIRSF" id="PIRSF033634">
    <property type="entry name" value="UCP033634"/>
    <property type="match status" value="1"/>
</dbReference>
<accession>A0A2N5NBJ6</accession>
<dbReference type="EMBL" id="NFEZ01000003">
    <property type="protein sequence ID" value="PLT47721.1"/>
    <property type="molecule type" value="Genomic_DNA"/>
</dbReference>
<evidence type="ECO:0008006" key="3">
    <source>
        <dbReference type="Google" id="ProtNLM"/>
    </source>
</evidence>
<dbReference type="InterPro" id="IPR029058">
    <property type="entry name" value="AB_hydrolase_fold"/>
</dbReference>
<sequence length="222" mass="24159">MEKKWIHAPSACGTEIRCRLVRQEGGGSRSLAVLFPGRGYSCDMPVLYYAGKSAMEAGYDLLNLEYGYQAARREPKSFEEMTAAASADCAEVLRPLLERYDRLAFIGKSIGTVVSGLTLEALKEEGKEKEIRHLFLTPLAQTIPFMLQYGGLAVAGTNDPAFGPEELRRIEAAEGIELLQPEGADHALETGEAGQSLDMLRMVLAGMESWLRRGAAGSGERA</sequence>
<organism evidence="1 2">
    <name type="scientific">Paenibacillus pasadenensis</name>
    <dbReference type="NCBI Taxonomy" id="217090"/>
    <lineage>
        <taxon>Bacteria</taxon>
        <taxon>Bacillati</taxon>
        <taxon>Bacillota</taxon>
        <taxon>Bacilli</taxon>
        <taxon>Bacillales</taxon>
        <taxon>Paenibacillaceae</taxon>
        <taxon>Paenibacillus</taxon>
    </lineage>
</organism>
<dbReference type="InterPro" id="IPR017018">
    <property type="entry name" value="UCP033634"/>
</dbReference>
<proteinExistence type="predicted"/>
<dbReference type="AlphaFoldDB" id="A0A2N5NBJ6"/>
<keyword evidence="2" id="KW-1185">Reference proteome</keyword>
<gene>
    <name evidence="1" type="ORF">B8V81_1945</name>
</gene>
<dbReference type="Proteomes" id="UP000234789">
    <property type="component" value="Unassembled WGS sequence"/>
</dbReference>
<dbReference type="RefSeq" id="WP_028598658.1">
    <property type="nucleotide sequence ID" value="NZ_BIMM01000088.1"/>
</dbReference>
<protein>
    <recommendedName>
        <fullName evidence="3">Alpha/beta hydrolase</fullName>
    </recommendedName>
</protein>
<dbReference type="Gene3D" id="3.40.50.1820">
    <property type="entry name" value="alpha/beta hydrolase"/>
    <property type="match status" value="1"/>
</dbReference>
<comment type="caution">
    <text evidence="1">The sequence shown here is derived from an EMBL/GenBank/DDBJ whole genome shotgun (WGS) entry which is preliminary data.</text>
</comment>
<dbReference type="OrthoDB" id="1908495at2"/>
<reference evidence="1 2" key="1">
    <citation type="submission" date="2017-05" db="EMBL/GenBank/DDBJ databases">
        <title>Functional genome analysis of Paenibacillus pasadenensis strain R16: insights on endophytic life style and antifungal activity.</title>
        <authorList>
            <person name="Passera A."/>
            <person name="Marcolungo L."/>
            <person name="Casati P."/>
            <person name="Brasca M."/>
            <person name="Quaglino F."/>
            <person name="Delledonne M."/>
        </authorList>
    </citation>
    <scope>NUCLEOTIDE SEQUENCE [LARGE SCALE GENOMIC DNA]</scope>
    <source>
        <strain evidence="1 2">R16</strain>
    </source>
</reference>
<evidence type="ECO:0000313" key="1">
    <source>
        <dbReference type="EMBL" id="PLT47721.1"/>
    </source>
</evidence>
<name>A0A2N5NBJ6_9BACL</name>
<evidence type="ECO:0000313" key="2">
    <source>
        <dbReference type="Proteomes" id="UP000234789"/>
    </source>
</evidence>
<dbReference type="SUPFAM" id="SSF53474">
    <property type="entry name" value="alpha/beta-Hydrolases"/>
    <property type="match status" value="1"/>
</dbReference>